<keyword evidence="2" id="KW-1185">Reference proteome</keyword>
<reference evidence="1 2" key="1">
    <citation type="journal article" date="2024" name="IMA Fungus">
        <title>Apiospora arundinis, a panoply of carbohydrate-active enzymes and secondary metabolites.</title>
        <authorList>
            <person name="Sorensen T."/>
            <person name="Petersen C."/>
            <person name="Muurmann A.T."/>
            <person name="Christiansen J.V."/>
            <person name="Brundto M.L."/>
            <person name="Overgaard C.K."/>
            <person name="Boysen A.T."/>
            <person name="Wollenberg R.D."/>
            <person name="Larsen T.O."/>
            <person name="Sorensen J.L."/>
            <person name="Nielsen K.L."/>
            <person name="Sondergaard T.E."/>
        </authorList>
    </citation>
    <scope>NUCLEOTIDE SEQUENCE [LARGE SCALE GENOMIC DNA]</scope>
    <source>
        <strain evidence="1 2">AAU 773</strain>
    </source>
</reference>
<evidence type="ECO:0000313" key="1">
    <source>
        <dbReference type="EMBL" id="KAK8863271.1"/>
    </source>
</evidence>
<comment type="caution">
    <text evidence="1">The sequence shown here is derived from an EMBL/GenBank/DDBJ whole genome shotgun (WGS) entry which is preliminary data.</text>
</comment>
<dbReference type="Proteomes" id="UP001390339">
    <property type="component" value="Unassembled WGS sequence"/>
</dbReference>
<organism evidence="1 2">
    <name type="scientific">Apiospora arundinis</name>
    <dbReference type="NCBI Taxonomy" id="335852"/>
    <lineage>
        <taxon>Eukaryota</taxon>
        <taxon>Fungi</taxon>
        <taxon>Dikarya</taxon>
        <taxon>Ascomycota</taxon>
        <taxon>Pezizomycotina</taxon>
        <taxon>Sordariomycetes</taxon>
        <taxon>Xylariomycetidae</taxon>
        <taxon>Amphisphaeriales</taxon>
        <taxon>Apiosporaceae</taxon>
        <taxon>Apiospora</taxon>
    </lineage>
</organism>
<gene>
    <name evidence="1" type="ORF">PGQ11_009506</name>
</gene>
<name>A0ABR2IIZ1_9PEZI</name>
<sequence length="780" mass="89346">MAVPLDFIRSTFEQDYGPAVVNQPISHSFDWDNFYSHANVVGGHVQSHEYYNPKKRQEMLQAKSVELARAAGDPSAHFERMESIFSGLLACQWRPEKLTQDDIVQQVDDILRRLPSPSTELPGSLDNLAPGYFTGNERRWEDLRVVSSPQKNLVRAVIYYILTTNEGGYVQLTLQEVLTHVGELIHICTTNRTRSRKHGLRNSRGLRKSFYVAGAYLWAFWQKVRTLFTYINLHFDLRDGFRHGMEKLQWVQDFSVSRKVSLRTLTDNAALTGKPANMCGWMLELLRGEPRSLGLDFSTLYSRFRDASGSKPARCRDSSPQGCSGDHWQQCRMFNRKDHLPDQSMHDDASLHIHDTENKVVWDEASYRSLPGEPRAVSISDSDENWLRPKEKALRTEAINFINTIFYTSRCVLVIDVDLMEFDVINMDTRQCECFLTAVLFSEWNTRAWTMLEALKGKDHVSILGRDDGTIRFMELLKRVYDHGRIDLVVFSTYLPHMMRSQGEAGTWLDHSSLRETMPNDIQLEVIGSWLSHRPVSREEDGVVIWSLCLNQKRQRIMDPEAFWRAQNVVQSGFLLSSAPRLETPGLRWAPSTPIAMPGTENDSNRPLKRPNQSVIATGLALYGTVKVNQGKEFHRAFESSDTSSLKIQADGIWGPWWTCEINLDLTSRMARGLDISHGAGRVIRKIRKALQINLQHMMLLRPMSETIASRLDNPWPQALVDGSNFLVAVCESDHGMQKQVANATRFHKPSYEWVWKGVFAWPCTVPLPEFEQNNNLWIS</sequence>
<evidence type="ECO:0000313" key="2">
    <source>
        <dbReference type="Proteomes" id="UP001390339"/>
    </source>
</evidence>
<accession>A0ABR2IIZ1</accession>
<proteinExistence type="predicted"/>
<dbReference type="PANTHER" id="PTHR39596:SF4">
    <property type="entry name" value="HET DOMAIN PROTEIN (AFU_ORTHOLOGUE AFUA_3G03140)-RELATED"/>
    <property type="match status" value="1"/>
</dbReference>
<dbReference type="PANTHER" id="PTHR39596">
    <property type="match status" value="1"/>
</dbReference>
<dbReference type="EMBL" id="JAPCWZ010000005">
    <property type="protein sequence ID" value="KAK8863271.1"/>
    <property type="molecule type" value="Genomic_DNA"/>
</dbReference>
<protein>
    <submittedName>
        <fullName evidence="1">Uncharacterized protein</fullName>
    </submittedName>
</protein>